<dbReference type="InterPro" id="IPR051169">
    <property type="entry name" value="NADH-Q_oxidoreductase"/>
</dbReference>
<comment type="similarity">
    <text evidence="2">Belongs to the NADH dehydrogenase family.</text>
</comment>
<organism evidence="7 8">
    <name type="scientific">Brochothrix thermosphacta</name>
    <name type="common">Microbacterium thermosphactum</name>
    <dbReference type="NCBI Taxonomy" id="2756"/>
    <lineage>
        <taxon>Bacteria</taxon>
        <taxon>Bacillati</taxon>
        <taxon>Bacillota</taxon>
        <taxon>Bacilli</taxon>
        <taxon>Bacillales</taxon>
        <taxon>Listeriaceae</taxon>
        <taxon>Brochothrix</taxon>
    </lineage>
</organism>
<keyword evidence="8" id="KW-1185">Reference proteome</keyword>
<dbReference type="Proteomes" id="UP000243591">
    <property type="component" value="Chromosome"/>
</dbReference>
<dbReference type="Gene3D" id="3.50.50.100">
    <property type="match status" value="1"/>
</dbReference>
<keyword evidence="5" id="KW-0560">Oxidoreductase</keyword>
<dbReference type="Pfam" id="PF07992">
    <property type="entry name" value="Pyr_redox_2"/>
    <property type="match status" value="1"/>
</dbReference>
<keyword evidence="3" id="KW-0285">Flavoprotein</keyword>
<dbReference type="GO" id="GO:0003955">
    <property type="term" value="F:NAD(P)H dehydrogenase (quinone) activity"/>
    <property type="evidence" value="ECO:0007669"/>
    <property type="project" value="TreeGrafter"/>
</dbReference>
<proteinExistence type="inferred from homology"/>
<feature type="domain" description="FAD/NAD(P)-binding" evidence="6">
    <location>
        <begin position="5"/>
        <end position="320"/>
    </location>
</feature>
<evidence type="ECO:0000313" key="8">
    <source>
        <dbReference type="Proteomes" id="UP000243591"/>
    </source>
</evidence>
<accession>A0A1D2LXB2</accession>
<gene>
    <name evidence="7" type="ORF">CNY62_07465</name>
</gene>
<comment type="cofactor">
    <cofactor evidence="1">
        <name>FAD</name>
        <dbReference type="ChEBI" id="CHEBI:57692"/>
    </cofactor>
</comment>
<protein>
    <submittedName>
        <fullName evidence="7">NAD(P)/FAD-dependent oxidoreductase</fullName>
    </submittedName>
</protein>
<evidence type="ECO:0000256" key="2">
    <source>
        <dbReference type="ARBA" id="ARBA00005272"/>
    </source>
</evidence>
<dbReference type="OrthoDB" id="9781621at2"/>
<dbReference type="RefSeq" id="WP_069125650.1">
    <property type="nucleotide sequence ID" value="NZ_CP023483.1"/>
</dbReference>
<evidence type="ECO:0000259" key="6">
    <source>
        <dbReference type="Pfam" id="PF07992"/>
    </source>
</evidence>
<evidence type="ECO:0000256" key="1">
    <source>
        <dbReference type="ARBA" id="ARBA00001974"/>
    </source>
</evidence>
<dbReference type="InterPro" id="IPR036188">
    <property type="entry name" value="FAD/NAD-bd_sf"/>
</dbReference>
<evidence type="ECO:0000256" key="3">
    <source>
        <dbReference type="ARBA" id="ARBA00022630"/>
    </source>
</evidence>
<evidence type="ECO:0000256" key="5">
    <source>
        <dbReference type="ARBA" id="ARBA00023002"/>
    </source>
</evidence>
<dbReference type="GO" id="GO:0019646">
    <property type="term" value="P:aerobic electron transport chain"/>
    <property type="evidence" value="ECO:0007669"/>
    <property type="project" value="TreeGrafter"/>
</dbReference>
<sequence length="400" mass="43992">MAKKKIVILGAGYGGLRTLRNLQKAKPDAEITIINKNDYHYEATWLHEVAAGTIEANDACFPIKDQVKGDTKFIQDAVVKVNKDDKTVELEQHGLISYDYLLFALGFESESFGTPGVEEYTLPIADIPSTKRIREHIETKFSEWKTTQNDELLTIIVGGAGFTGFEFLGELTNRIPHLVKQYDVPREKIRIICIEAAPSVLPMFTKDLANYAISRLEDRGVEFKIGHPIKEATPDSVIYADGEELKEIKAATFIWGAGVRGSSVVGASGFDERRGRVMVNANLTVPGNEEILIIGDCSAVMDPANNRPYPTTAQIAIQQADYAAANLVALINGQPLKDFVYKPKGTVCSLGDNDAMGLVGDKPLKGYRASVIKKVIDDRSILMLGGIGTMLKKGKFQFYK</sequence>
<reference evidence="7 8" key="1">
    <citation type="submission" date="2017-09" db="EMBL/GenBank/DDBJ databases">
        <title>Complete Genome Sequences of Two Strains of the Meat Spoilage Bacterium Brochothrix thermosphacta Isolated from Ground Chicken.</title>
        <authorList>
            <person name="Paoli G.C."/>
            <person name="Wijey C."/>
            <person name="Chen C.-Y."/>
            <person name="Nguyen L."/>
            <person name="Yan X."/>
            <person name="Irwin P.L."/>
        </authorList>
    </citation>
    <scope>NUCLEOTIDE SEQUENCE [LARGE SCALE GENOMIC DNA]</scope>
    <source>
        <strain evidence="7 8">BI</strain>
    </source>
</reference>
<dbReference type="EMBL" id="CP023483">
    <property type="protein sequence ID" value="ATF26241.1"/>
    <property type="molecule type" value="Genomic_DNA"/>
</dbReference>
<dbReference type="KEGG" id="bths:CNY62_07465"/>
<dbReference type="AlphaFoldDB" id="A0A1D2LXB2"/>
<dbReference type="PANTHER" id="PTHR42913:SF3">
    <property type="entry name" value="64 KDA MITOCHONDRIAL NADH DEHYDROGENASE (EUROFUNG)"/>
    <property type="match status" value="1"/>
</dbReference>
<dbReference type="STRING" id="2756.BFR44_10425"/>
<dbReference type="PANTHER" id="PTHR42913">
    <property type="entry name" value="APOPTOSIS-INDUCING FACTOR 1"/>
    <property type="match status" value="1"/>
</dbReference>
<keyword evidence="4" id="KW-0274">FAD</keyword>
<dbReference type="InterPro" id="IPR023753">
    <property type="entry name" value="FAD/NAD-binding_dom"/>
</dbReference>
<evidence type="ECO:0000313" key="7">
    <source>
        <dbReference type="EMBL" id="ATF26241.1"/>
    </source>
</evidence>
<dbReference type="SUPFAM" id="SSF51905">
    <property type="entry name" value="FAD/NAD(P)-binding domain"/>
    <property type="match status" value="2"/>
</dbReference>
<name>A0A1D2LXB2_BROTH</name>
<evidence type="ECO:0000256" key="4">
    <source>
        <dbReference type="ARBA" id="ARBA00022827"/>
    </source>
</evidence>